<dbReference type="Proteomes" id="UP001148838">
    <property type="component" value="Unassembled WGS sequence"/>
</dbReference>
<name>A0ABQ8SWD7_PERAM</name>
<accession>A0ABQ8SWD7</accession>
<organism evidence="1 2">
    <name type="scientific">Periplaneta americana</name>
    <name type="common">American cockroach</name>
    <name type="synonym">Blatta americana</name>
    <dbReference type="NCBI Taxonomy" id="6978"/>
    <lineage>
        <taxon>Eukaryota</taxon>
        <taxon>Metazoa</taxon>
        <taxon>Ecdysozoa</taxon>
        <taxon>Arthropoda</taxon>
        <taxon>Hexapoda</taxon>
        <taxon>Insecta</taxon>
        <taxon>Pterygota</taxon>
        <taxon>Neoptera</taxon>
        <taxon>Polyneoptera</taxon>
        <taxon>Dictyoptera</taxon>
        <taxon>Blattodea</taxon>
        <taxon>Blattoidea</taxon>
        <taxon>Blattidae</taxon>
        <taxon>Blattinae</taxon>
        <taxon>Periplaneta</taxon>
    </lineage>
</organism>
<evidence type="ECO:0000313" key="1">
    <source>
        <dbReference type="EMBL" id="KAJ4438522.1"/>
    </source>
</evidence>
<dbReference type="PANTHER" id="PTHR47326:SF1">
    <property type="entry name" value="HTH PSQ-TYPE DOMAIN-CONTAINING PROTEIN"/>
    <property type="match status" value="1"/>
</dbReference>
<dbReference type="PANTHER" id="PTHR47326">
    <property type="entry name" value="TRANSPOSABLE ELEMENT TC3 TRANSPOSASE-LIKE PROTEIN"/>
    <property type="match status" value="1"/>
</dbReference>
<proteinExistence type="predicted"/>
<keyword evidence="2" id="KW-1185">Reference proteome</keyword>
<evidence type="ECO:0000313" key="2">
    <source>
        <dbReference type="Proteomes" id="UP001148838"/>
    </source>
</evidence>
<comment type="caution">
    <text evidence="1">The sequence shown here is derived from an EMBL/GenBank/DDBJ whole genome shotgun (WGS) entry which is preliminary data.</text>
</comment>
<reference evidence="1 2" key="1">
    <citation type="journal article" date="2022" name="Allergy">
        <title>Genome assembly and annotation of Periplaneta americana reveal a comprehensive cockroach allergen profile.</title>
        <authorList>
            <person name="Wang L."/>
            <person name="Xiong Q."/>
            <person name="Saelim N."/>
            <person name="Wang L."/>
            <person name="Nong W."/>
            <person name="Wan A.T."/>
            <person name="Shi M."/>
            <person name="Liu X."/>
            <person name="Cao Q."/>
            <person name="Hui J.H.L."/>
            <person name="Sookrung N."/>
            <person name="Leung T.F."/>
            <person name="Tungtrongchitr A."/>
            <person name="Tsui S.K.W."/>
        </authorList>
    </citation>
    <scope>NUCLEOTIDE SEQUENCE [LARGE SCALE GENOMIC DNA]</scope>
    <source>
        <strain evidence="1">PWHHKU_190912</strain>
    </source>
</reference>
<dbReference type="Gene3D" id="3.30.420.10">
    <property type="entry name" value="Ribonuclease H-like superfamily/Ribonuclease H"/>
    <property type="match status" value="1"/>
</dbReference>
<gene>
    <name evidence="1" type="ORF">ANN_14467</name>
</gene>
<dbReference type="EMBL" id="JAJSOF020000019">
    <property type="protein sequence ID" value="KAJ4438522.1"/>
    <property type="molecule type" value="Genomic_DNA"/>
</dbReference>
<protein>
    <submittedName>
        <fullName evidence="1">Uncharacterized protein</fullName>
    </submittedName>
</protein>
<dbReference type="InterPro" id="IPR036397">
    <property type="entry name" value="RNaseH_sf"/>
</dbReference>
<sequence length="180" mass="20321">MMGLCEGGNIPRGSLKAIIRDWLNGIVHDRWIGRKGPNDRACFAWPPRSPDLTQCDFYLWGFIKDRVYVPPLPADLPDLRQRIEAVVATITPDTLIKVREELSYRLDVCRVTNGALVQLFEPVFGQLTKQQYGDVGAAIKKRQAKALHGFSIIFVCRLRIGNGTRNTEDSDASIRQRKQG</sequence>